<evidence type="ECO:0000259" key="7">
    <source>
        <dbReference type="PROSITE" id="PS50217"/>
    </source>
</evidence>
<feature type="compositionally biased region" description="Low complexity" evidence="6">
    <location>
        <begin position="33"/>
        <end position="47"/>
    </location>
</feature>
<keyword evidence="2" id="KW-0805">Transcription regulation</keyword>
<keyword evidence="5" id="KW-0539">Nucleus</keyword>
<dbReference type="SMART" id="SM00338">
    <property type="entry name" value="BRLZ"/>
    <property type="match status" value="1"/>
</dbReference>
<dbReference type="FunFam" id="1.20.5.170:FF:000020">
    <property type="entry name" value="BZIP transcription factor"/>
    <property type="match status" value="1"/>
</dbReference>
<comment type="subcellular location">
    <subcellularLocation>
        <location evidence="1">Nucleus</location>
    </subcellularLocation>
</comment>
<name>A0A445BUF0_ARAHY</name>
<gene>
    <name evidence="8" type="ORF">Ahy_A08g038811</name>
</gene>
<dbReference type="PANTHER" id="PTHR45764:SF41">
    <property type="entry name" value="BZIP TRANSCRIPTION FACTOR"/>
    <property type="match status" value="1"/>
</dbReference>
<dbReference type="PANTHER" id="PTHR45764">
    <property type="entry name" value="BZIP TRANSCRIPTION FACTOR 44"/>
    <property type="match status" value="1"/>
</dbReference>
<evidence type="ECO:0000256" key="4">
    <source>
        <dbReference type="ARBA" id="ARBA00023163"/>
    </source>
</evidence>
<dbReference type="SUPFAM" id="SSF57959">
    <property type="entry name" value="Leucine zipper domain"/>
    <property type="match status" value="1"/>
</dbReference>
<evidence type="ECO:0000256" key="2">
    <source>
        <dbReference type="ARBA" id="ARBA00023015"/>
    </source>
</evidence>
<evidence type="ECO:0000256" key="5">
    <source>
        <dbReference type="ARBA" id="ARBA00023242"/>
    </source>
</evidence>
<reference evidence="8 9" key="1">
    <citation type="submission" date="2019-01" db="EMBL/GenBank/DDBJ databases">
        <title>Sequencing of cultivated peanut Arachis hypogaea provides insights into genome evolution and oil improvement.</title>
        <authorList>
            <person name="Chen X."/>
        </authorList>
    </citation>
    <scope>NUCLEOTIDE SEQUENCE [LARGE SCALE GENOMIC DNA]</scope>
    <source>
        <strain evidence="9">cv. Fuhuasheng</strain>
        <tissue evidence="8">Leaves</tissue>
    </source>
</reference>
<dbReference type="Pfam" id="PF00170">
    <property type="entry name" value="bZIP_1"/>
    <property type="match status" value="1"/>
</dbReference>
<dbReference type="InterPro" id="IPR046347">
    <property type="entry name" value="bZIP_sf"/>
</dbReference>
<dbReference type="InterPro" id="IPR004827">
    <property type="entry name" value="bZIP"/>
</dbReference>
<accession>A0A445BUF0</accession>
<dbReference type="EMBL" id="SDMP01000008">
    <property type="protein sequence ID" value="RYR42345.1"/>
    <property type="molecule type" value="Genomic_DNA"/>
</dbReference>
<evidence type="ECO:0000313" key="9">
    <source>
        <dbReference type="Proteomes" id="UP000289738"/>
    </source>
</evidence>
<evidence type="ECO:0000256" key="6">
    <source>
        <dbReference type="SAM" id="MobiDB-lite"/>
    </source>
</evidence>
<proteinExistence type="predicted"/>
<dbReference type="Proteomes" id="UP000289738">
    <property type="component" value="Chromosome A08"/>
</dbReference>
<dbReference type="GO" id="GO:0046982">
    <property type="term" value="F:protein heterodimerization activity"/>
    <property type="evidence" value="ECO:0007669"/>
    <property type="project" value="UniProtKB-ARBA"/>
</dbReference>
<dbReference type="Gene3D" id="1.20.5.170">
    <property type="match status" value="1"/>
</dbReference>
<keyword evidence="3" id="KW-0238">DNA-binding</keyword>
<feature type="domain" description="BZIP" evidence="7">
    <location>
        <begin position="49"/>
        <end position="95"/>
    </location>
</feature>
<feature type="region of interest" description="Disordered" evidence="6">
    <location>
        <begin position="24"/>
        <end position="75"/>
    </location>
</feature>
<dbReference type="GO" id="GO:0000976">
    <property type="term" value="F:transcription cis-regulatory region binding"/>
    <property type="evidence" value="ECO:0007669"/>
    <property type="project" value="TreeGrafter"/>
</dbReference>
<organism evidence="8 9">
    <name type="scientific">Arachis hypogaea</name>
    <name type="common">Peanut</name>
    <dbReference type="NCBI Taxonomy" id="3818"/>
    <lineage>
        <taxon>Eukaryota</taxon>
        <taxon>Viridiplantae</taxon>
        <taxon>Streptophyta</taxon>
        <taxon>Embryophyta</taxon>
        <taxon>Tracheophyta</taxon>
        <taxon>Spermatophyta</taxon>
        <taxon>Magnoliopsida</taxon>
        <taxon>eudicotyledons</taxon>
        <taxon>Gunneridae</taxon>
        <taxon>Pentapetalae</taxon>
        <taxon>rosids</taxon>
        <taxon>fabids</taxon>
        <taxon>Fabales</taxon>
        <taxon>Fabaceae</taxon>
        <taxon>Papilionoideae</taxon>
        <taxon>50 kb inversion clade</taxon>
        <taxon>dalbergioids sensu lato</taxon>
        <taxon>Dalbergieae</taxon>
        <taxon>Pterocarpus clade</taxon>
        <taxon>Arachis</taxon>
    </lineage>
</organism>
<protein>
    <recommendedName>
        <fullName evidence="7">BZIP domain-containing protein</fullName>
    </recommendedName>
</protein>
<dbReference type="PROSITE" id="PS50217">
    <property type="entry name" value="BZIP"/>
    <property type="match status" value="1"/>
</dbReference>
<dbReference type="CDD" id="cd14702">
    <property type="entry name" value="bZIP_plant_GBF1"/>
    <property type="match status" value="1"/>
</dbReference>
<dbReference type="GO" id="GO:0005634">
    <property type="term" value="C:nucleus"/>
    <property type="evidence" value="ECO:0007669"/>
    <property type="project" value="UniProtKB-SubCell"/>
</dbReference>
<evidence type="ECO:0000313" key="8">
    <source>
        <dbReference type="EMBL" id="RYR42345.1"/>
    </source>
</evidence>
<dbReference type="PROSITE" id="PS00036">
    <property type="entry name" value="BZIP_BASIC"/>
    <property type="match status" value="1"/>
</dbReference>
<sequence length="136" mass="15753">MTFQDHELVQFMLTETEIQDLFSLINHHPGSPPSSSGSQGSNRSVYSSEERKLRRMQSNRESARRSRGRKKKHMENLTVQLNRLRLENRELKNQLLVTMHQHLLLSLENEKLCSESIALSATLSDLCQILRTILPQ</sequence>
<keyword evidence="4" id="KW-0804">Transcription</keyword>
<dbReference type="GO" id="GO:0003700">
    <property type="term" value="F:DNA-binding transcription factor activity"/>
    <property type="evidence" value="ECO:0007669"/>
    <property type="project" value="InterPro"/>
</dbReference>
<dbReference type="STRING" id="3818.A0A445BUF0"/>
<dbReference type="InterPro" id="IPR045314">
    <property type="entry name" value="bZIP_plant_GBF1"/>
</dbReference>
<evidence type="ECO:0000256" key="1">
    <source>
        <dbReference type="ARBA" id="ARBA00004123"/>
    </source>
</evidence>
<dbReference type="AlphaFoldDB" id="A0A445BUF0"/>
<comment type="caution">
    <text evidence="8">The sequence shown here is derived from an EMBL/GenBank/DDBJ whole genome shotgun (WGS) entry which is preliminary data.</text>
</comment>
<evidence type="ECO:0000256" key="3">
    <source>
        <dbReference type="ARBA" id="ARBA00023125"/>
    </source>
</evidence>
<dbReference type="GO" id="GO:0045893">
    <property type="term" value="P:positive regulation of DNA-templated transcription"/>
    <property type="evidence" value="ECO:0007669"/>
    <property type="project" value="TreeGrafter"/>
</dbReference>
<keyword evidence="9" id="KW-1185">Reference proteome</keyword>